<dbReference type="FunCoup" id="B3RSJ2">
    <property type="interactions" value="35"/>
</dbReference>
<dbReference type="GO" id="GO:0008038">
    <property type="term" value="P:neuron recognition"/>
    <property type="evidence" value="ECO:0007669"/>
    <property type="project" value="UniProtKB-ARBA"/>
</dbReference>
<comment type="cofactor">
    <cofactor evidence="1">
        <name>Ca(2+)</name>
        <dbReference type="ChEBI" id="CHEBI:29108"/>
    </cofactor>
</comment>
<dbReference type="InterPro" id="IPR015500">
    <property type="entry name" value="Peptidase_S8_subtilisin-rel"/>
</dbReference>
<feature type="chain" id="PRO_5002798247" description="P/Homo B domain-containing protein" evidence="17">
    <location>
        <begin position="28"/>
        <end position="726"/>
    </location>
</feature>
<dbReference type="Pfam" id="PF16470">
    <property type="entry name" value="S8_pro-domain"/>
    <property type="match status" value="1"/>
</dbReference>
<feature type="active site" description="Charge relay system" evidence="14 15">
    <location>
        <position position="390"/>
    </location>
</feature>
<keyword evidence="20" id="KW-1185">Reference proteome</keyword>
<feature type="region of interest" description="Disordered" evidence="16">
    <location>
        <begin position="196"/>
        <end position="216"/>
    </location>
</feature>
<dbReference type="GO" id="GO:0004252">
    <property type="term" value="F:serine-type endopeptidase activity"/>
    <property type="evidence" value="ECO:0000318"/>
    <property type="project" value="GO_Central"/>
</dbReference>
<proteinExistence type="inferred from homology"/>
<protein>
    <recommendedName>
        <fullName evidence="18">P/Homo B domain-containing protein</fullName>
    </recommendedName>
</protein>
<dbReference type="Gene3D" id="3.40.50.200">
    <property type="entry name" value="Peptidase S8/S53 domain"/>
    <property type="match status" value="1"/>
</dbReference>
<evidence type="ECO:0000256" key="12">
    <source>
        <dbReference type="ARBA" id="ARBA00023157"/>
    </source>
</evidence>
<dbReference type="GO" id="GO:0012505">
    <property type="term" value="C:endomembrane system"/>
    <property type="evidence" value="ECO:0007669"/>
    <property type="project" value="UniProtKB-ARBA"/>
</dbReference>
<dbReference type="EMBL" id="DS985243">
    <property type="protein sequence ID" value="EDV26521.1"/>
    <property type="molecule type" value="Genomic_DNA"/>
</dbReference>
<dbReference type="GO" id="GO:0005737">
    <property type="term" value="C:cytoplasm"/>
    <property type="evidence" value="ECO:0007669"/>
    <property type="project" value="UniProtKB-ARBA"/>
</dbReference>
<evidence type="ECO:0000256" key="16">
    <source>
        <dbReference type="SAM" id="MobiDB-lite"/>
    </source>
</evidence>
<keyword evidence="7 15" id="KW-0378">Hydrolase</keyword>
<evidence type="ECO:0000256" key="5">
    <source>
        <dbReference type="ARBA" id="ARBA00022685"/>
    </source>
</evidence>
<dbReference type="HOGENOM" id="CLU_002976_4_2_1"/>
<keyword evidence="8 15" id="KW-0720">Serine protease</keyword>
<dbReference type="eggNOG" id="KOG3525">
    <property type="taxonomic scope" value="Eukaryota"/>
</dbReference>
<dbReference type="SUPFAM" id="SSF52743">
    <property type="entry name" value="Subtilisin-like"/>
    <property type="match status" value="1"/>
</dbReference>
<dbReference type="FunFam" id="3.30.70.850:FF:000001">
    <property type="entry name" value="Proprotein convertase subtilisin/kexin type 5"/>
    <property type="match status" value="1"/>
</dbReference>
<dbReference type="FunFam" id="2.60.120.260:FF:000006">
    <property type="entry name" value="Proprotein convertase subtilisin/kexin type 5"/>
    <property type="match status" value="1"/>
</dbReference>
<dbReference type="SUPFAM" id="SSF54897">
    <property type="entry name" value="Protease propeptides/inhibitors"/>
    <property type="match status" value="1"/>
</dbReference>
<comment type="similarity">
    <text evidence="3">Belongs to the peptidase S8 family. Furin subfamily.</text>
</comment>
<dbReference type="OMA" id="HGESPWY"/>
<dbReference type="PANTHER" id="PTHR42884">
    <property type="entry name" value="PROPROTEIN CONVERTASE SUBTILISIN/KEXIN-RELATED"/>
    <property type="match status" value="1"/>
</dbReference>
<dbReference type="InterPro" id="IPR032815">
    <property type="entry name" value="S8_pro-domain"/>
</dbReference>
<dbReference type="InterPro" id="IPR002884">
    <property type="entry name" value="P_dom"/>
</dbReference>
<dbReference type="InterPro" id="IPR008979">
    <property type="entry name" value="Galactose-bd-like_sf"/>
</dbReference>
<dbReference type="AlphaFoldDB" id="B3RSJ2"/>
<keyword evidence="11" id="KW-0865">Zymogen</keyword>
<evidence type="ECO:0000313" key="20">
    <source>
        <dbReference type="Proteomes" id="UP000009022"/>
    </source>
</evidence>
<dbReference type="OrthoDB" id="300641at2759"/>
<feature type="domain" description="P/Homo B" evidence="18">
    <location>
        <begin position="467"/>
        <end position="602"/>
    </location>
</feature>
<keyword evidence="9" id="KW-0106">Calcium</keyword>
<evidence type="ECO:0000256" key="4">
    <source>
        <dbReference type="ARBA" id="ARBA00022670"/>
    </source>
</evidence>
<dbReference type="Pfam" id="PF01483">
    <property type="entry name" value="P_proprotein"/>
    <property type="match status" value="1"/>
</dbReference>
<dbReference type="KEGG" id="tad:TRIADDRAFT_22925"/>
<keyword evidence="10" id="KW-0472">Membrane</keyword>
<dbReference type="InterPro" id="IPR034182">
    <property type="entry name" value="Kexin/furin"/>
</dbReference>
<feature type="active site" description="Charge relay system" evidence="14 15">
    <location>
        <position position="175"/>
    </location>
</feature>
<gene>
    <name evidence="19" type="ORF">TRIADDRAFT_22925</name>
</gene>
<dbReference type="STRING" id="10228.B3RSJ2"/>
<evidence type="ECO:0000256" key="7">
    <source>
        <dbReference type="ARBA" id="ARBA00022801"/>
    </source>
</evidence>
<dbReference type="InterPro" id="IPR036852">
    <property type="entry name" value="Peptidase_S8/S53_dom_sf"/>
</dbReference>
<dbReference type="Gene3D" id="2.60.120.260">
    <property type="entry name" value="Galactose-binding domain-like"/>
    <property type="match status" value="1"/>
</dbReference>
<evidence type="ECO:0000256" key="15">
    <source>
        <dbReference type="PROSITE-ProRule" id="PRU01240"/>
    </source>
</evidence>
<dbReference type="GO" id="GO:0016485">
    <property type="term" value="P:protein processing"/>
    <property type="evidence" value="ECO:0000318"/>
    <property type="project" value="GO_Central"/>
</dbReference>
<dbReference type="InterPro" id="IPR023827">
    <property type="entry name" value="Peptidase_S8_Asp-AS"/>
</dbReference>
<dbReference type="GO" id="GO:0008104">
    <property type="term" value="P:intracellular protein localization"/>
    <property type="evidence" value="ECO:0007669"/>
    <property type="project" value="UniProtKB-ARBA"/>
</dbReference>
<evidence type="ECO:0000256" key="14">
    <source>
        <dbReference type="PIRSR" id="PIRSR615500-1"/>
    </source>
</evidence>
<evidence type="ECO:0000256" key="1">
    <source>
        <dbReference type="ARBA" id="ARBA00001913"/>
    </source>
</evidence>
<dbReference type="PROSITE" id="PS00137">
    <property type="entry name" value="SUBTILASE_HIS"/>
    <property type="match status" value="1"/>
</dbReference>
<dbReference type="CDD" id="cd04059">
    <property type="entry name" value="Peptidases_S8_Protein_convertases_Kexins_Furin-like"/>
    <property type="match status" value="1"/>
</dbReference>
<keyword evidence="13" id="KW-0325">Glycoprotein</keyword>
<comment type="subcellular location">
    <subcellularLocation>
        <location evidence="2">Membrane</location>
    </subcellularLocation>
</comment>
<dbReference type="RefSeq" id="XP_002110517.1">
    <property type="nucleotide sequence ID" value="XM_002110481.1"/>
</dbReference>
<evidence type="ECO:0000256" key="8">
    <source>
        <dbReference type="ARBA" id="ARBA00022825"/>
    </source>
</evidence>
<evidence type="ECO:0000256" key="10">
    <source>
        <dbReference type="ARBA" id="ARBA00023136"/>
    </source>
</evidence>
<keyword evidence="6 17" id="KW-0732">Signal</keyword>
<dbReference type="GeneID" id="6752278"/>
<dbReference type="GO" id="GO:0016020">
    <property type="term" value="C:membrane"/>
    <property type="evidence" value="ECO:0000318"/>
    <property type="project" value="GO_Central"/>
</dbReference>
<dbReference type="InterPro" id="IPR000209">
    <property type="entry name" value="Peptidase_S8/S53_dom"/>
</dbReference>
<evidence type="ECO:0000256" key="2">
    <source>
        <dbReference type="ARBA" id="ARBA00004370"/>
    </source>
</evidence>
<dbReference type="InterPro" id="IPR038466">
    <property type="entry name" value="S8_pro-domain_sf"/>
</dbReference>
<evidence type="ECO:0000256" key="6">
    <source>
        <dbReference type="ARBA" id="ARBA00022729"/>
    </source>
</evidence>
<sequence>MAQSKGNYSIAILLGLFFISLTTAAVAAAINDQNDDIKDDDEDGISKRYSNTWIVKIPGGRKRADEVAHKLGYTNLGRISDLDLYNFRHDDVPRRSKRAIHDRTRRLAEDDNVEWVEQELIKYRYKRNADLEFNDYLWPKQWYLHDKRDARFDINVLPVWQKNITGKGVVVTILDDGLEHSHPDIKYSYDPEASYDYNDYDNDPEPRYDSRSSNRHGTRCAGEITMKPNNKMCGVGVAFGARIGGIRMLDGSITDGVEASSLGHNMQHVDIYSASWGPNDNGRTVDGPGDIVMKILRKGVTKGRGGLGSIYAWASGNGGRRGDNCNCDGYVNSIYTIAVSSASYNGTPPWYAEDCTPALASTYSSGADALKKVASIDLRGGCTTSHTGTSASAPMAAGIYALVLEANPNLTWRDVQHATVWTSNRKNLTKSGWARNGASRLYHHKFGFGILDAAALVDIVDPKVWKTVPEQKFCPLTADKIEREISSEGIVRIQIKSHGCQDSKDSINYLEHVQLISTIDFSRRGDLDITLISPSGTRSNLLSRRLRDSSASGFNSWPFMSTHFWGENPRGTWTVEIKNVGMTNEHGFVRETMLVFYGTETMPDVMRRVLSKDDVKLTSNHQSSQSHHGEVMKGKIHEEGHFGSNLNQAEHNSNINEHIFDKHEGNRYDHLEKNDVHPLHRSFHKKYSGDSDMPAHLLRYYAQILKRKNRNNYSKRSKLYRYQRDF</sequence>
<evidence type="ECO:0000313" key="19">
    <source>
        <dbReference type="EMBL" id="EDV26521.1"/>
    </source>
</evidence>
<keyword evidence="12" id="KW-1015">Disulfide bond</keyword>
<dbReference type="InParanoid" id="B3RSJ2"/>
<dbReference type="PhylomeDB" id="B3RSJ2"/>
<feature type="signal peptide" evidence="17">
    <location>
        <begin position="1"/>
        <end position="27"/>
    </location>
</feature>
<keyword evidence="5" id="KW-0165">Cleavage on pair of basic residues</keyword>
<accession>B3RSJ2</accession>
<dbReference type="Gene3D" id="3.30.70.850">
    <property type="entry name" value="Peptidase S8, pro-domain"/>
    <property type="match status" value="1"/>
</dbReference>
<name>B3RSJ2_TRIAD</name>
<dbReference type="InterPro" id="IPR022398">
    <property type="entry name" value="Peptidase_S8_His-AS"/>
</dbReference>
<organism evidence="19 20">
    <name type="scientific">Trichoplax adhaerens</name>
    <name type="common">Trichoplax reptans</name>
    <dbReference type="NCBI Taxonomy" id="10228"/>
    <lineage>
        <taxon>Eukaryota</taxon>
        <taxon>Metazoa</taxon>
        <taxon>Placozoa</taxon>
        <taxon>Uniplacotomia</taxon>
        <taxon>Trichoplacea</taxon>
        <taxon>Trichoplacidae</taxon>
        <taxon>Trichoplax</taxon>
    </lineage>
</organism>
<evidence type="ECO:0000259" key="18">
    <source>
        <dbReference type="PROSITE" id="PS51829"/>
    </source>
</evidence>
<evidence type="ECO:0000256" key="11">
    <source>
        <dbReference type="ARBA" id="ARBA00023145"/>
    </source>
</evidence>
<dbReference type="PRINTS" id="PR00723">
    <property type="entry name" value="SUBTILISIN"/>
</dbReference>
<dbReference type="PROSITE" id="PS00138">
    <property type="entry name" value="SUBTILASE_SER"/>
    <property type="match status" value="1"/>
</dbReference>
<evidence type="ECO:0000256" key="9">
    <source>
        <dbReference type="ARBA" id="ARBA00022837"/>
    </source>
</evidence>
<dbReference type="SUPFAM" id="SSF49785">
    <property type="entry name" value="Galactose-binding domain-like"/>
    <property type="match status" value="1"/>
</dbReference>
<evidence type="ECO:0000256" key="3">
    <source>
        <dbReference type="ARBA" id="ARBA00005325"/>
    </source>
</evidence>
<dbReference type="InterPro" id="IPR023828">
    <property type="entry name" value="Peptidase_S8_Ser-AS"/>
</dbReference>
<dbReference type="CTD" id="6752278"/>
<keyword evidence="4 15" id="KW-0645">Protease</keyword>
<dbReference type="PROSITE" id="PS51892">
    <property type="entry name" value="SUBTILASE"/>
    <property type="match status" value="1"/>
</dbReference>
<dbReference type="PROSITE" id="PS00136">
    <property type="entry name" value="SUBTILASE_ASP"/>
    <property type="match status" value="1"/>
</dbReference>
<evidence type="ECO:0000256" key="17">
    <source>
        <dbReference type="SAM" id="SignalP"/>
    </source>
</evidence>
<dbReference type="Proteomes" id="UP000009022">
    <property type="component" value="Unassembled WGS sequence"/>
</dbReference>
<evidence type="ECO:0000256" key="13">
    <source>
        <dbReference type="ARBA" id="ARBA00023180"/>
    </source>
</evidence>
<dbReference type="PROSITE" id="PS51829">
    <property type="entry name" value="P_HOMO_B"/>
    <property type="match status" value="1"/>
</dbReference>
<dbReference type="FunFam" id="3.40.50.200:FF:000001">
    <property type="entry name" value="Furin 2, isoform B"/>
    <property type="match status" value="1"/>
</dbReference>
<feature type="active site" description="Charge relay system" evidence="14 15">
    <location>
        <position position="216"/>
    </location>
</feature>
<reference evidence="19 20" key="1">
    <citation type="journal article" date="2008" name="Nature">
        <title>The Trichoplax genome and the nature of placozoans.</title>
        <authorList>
            <person name="Srivastava M."/>
            <person name="Begovic E."/>
            <person name="Chapman J."/>
            <person name="Putnam N.H."/>
            <person name="Hellsten U."/>
            <person name="Kawashima T."/>
            <person name="Kuo A."/>
            <person name="Mitros T."/>
            <person name="Salamov A."/>
            <person name="Carpenter M.L."/>
            <person name="Signorovitch A.Y."/>
            <person name="Moreno M.A."/>
            <person name="Kamm K."/>
            <person name="Grimwood J."/>
            <person name="Schmutz J."/>
            <person name="Shapiro H."/>
            <person name="Grigoriev I.V."/>
            <person name="Buss L.W."/>
            <person name="Schierwater B."/>
            <person name="Dellaporta S.L."/>
            <person name="Rokhsar D.S."/>
        </authorList>
    </citation>
    <scope>NUCLEOTIDE SEQUENCE [LARGE SCALE GENOMIC DNA]</scope>
    <source>
        <strain evidence="19 20">Grell-BS-1999</strain>
    </source>
</reference>
<dbReference type="Pfam" id="PF00082">
    <property type="entry name" value="Peptidase_S8"/>
    <property type="match status" value="1"/>
</dbReference>
<dbReference type="PANTHER" id="PTHR42884:SF14">
    <property type="entry name" value="NEUROENDOCRINE CONVERTASE 1"/>
    <property type="match status" value="1"/>
</dbReference>